<gene>
    <name evidence="1 3" type="ORF">BDZ99DRAFT_303034</name>
</gene>
<organism evidence="1">
    <name type="scientific">Mytilinidion resinicola</name>
    <dbReference type="NCBI Taxonomy" id="574789"/>
    <lineage>
        <taxon>Eukaryota</taxon>
        <taxon>Fungi</taxon>
        <taxon>Dikarya</taxon>
        <taxon>Ascomycota</taxon>
        <taxon>Pezizomycotina</taxon>
        <taxon>Dothideomycetes</taxon>
        <taxon>Pleosporomycetidae</taxon>
        <taxon>Mytilinidiales</taxon>
        <taxon>Mytilinidiaceae</taxon>
        <taxon>Mytilinidion</taxon>
    </lineage>
</organism>
<reference evidence="1 3" key="1">
    <citation type="journal article" date="2020" name="Stud. Mycol.">
        <title>101 Dothideomycetes genomes: a test case for predicting lifestyles and emergence of pathogens.</title>
        <authorList>
            <person name="Haridas S."/>
            <person name="Albert R."/>
            <person name="Binder M."/>
            <person name="Bloem J."/>
            <person name="Labutti K."/>
            <person name="Salamov A."/>
            <person name="Andreopoulos B."/>
            <person name="Baker S."/>
            <person name="Barry K."/>
            <person name="Bills G."/>
            <person name="Bluhm B."/>
            <person name="Cannon C."/>
            <person name="Castanera R."/>
            <person name="Culley D."/>
            <person name="Daum C."/>
            <person name="Ezra D."/>
            <person name="Gonzalez J."/>
            <person name="Henrissat B."/>
            <person name="Kuo A."/>
            <person name="Liang C."/>
            <person name="Lipzen A."/>
            <person name="Lutzoni F."/>
            <person name="Magnuson J."/>
            <person name="Mondo S."/>
            <person name="Nolan M."/>
            <person name="Ohm R."/>
            <person name="Pangilinan J."/>
            <person name="Park H.-J."/>
            <person name="Ramirez L."/>
            <person name="Alfaro M."/>
            <person name="Sun H."/>
            <person name="Tritt A."/>
            <person name="Yoshinaga Y."/>
            <person name="Zwiers L.-H."/>
            <person name="Turgeon B."/>
            <person name="Goodwin S."/>
            <person name="Spatafora J."/>
            <person name="Crous P."/>
            <person name="Grigoriev I."/>
        </authorList>
    </citation>
    <scope>NUCLEOTIDE SEQUENCE</scope>
    <source>
        <strain evidence="1 3">CBS 304.34</strain>
    </source>
</reference>
<keyword evidence="2" id="KW-1185">Reference proteome</keyword>
<dbReference type="Proteomes" id="UP000504636">
    <property type="component" value="Unplaced"/>
</dbReference>
<protein>
    <submittedName>
        <fullName evidence="1 3">Uncharacterized protein</fullName>
    </submittedName>
</protein>
<evidence type="ECO:0000313" key="1">
    <source>
        <dbReference type="EMBL" id="KAF2810056.1"/>
    </source>
</evidence>
<evidence type="ECO:0000313" key="2">
    <source>
        <dbReference type="Proteomes" id="UP000504636"/>
    </source>
</evidence>
<reference evidence="3" key="2">
    <citation type="submission" date="2020-04" db="EMBL/GenBank/DDBJ databases">
        <authorList>
            <consortium name="NCBI Genome Project"/>
        </authorList>
    </citation>
    <scope>NUCLEOTIDE SEQUENCE</scope>
    <source>
        <strain evidence="3">CBS 304.34</strain>
    </source>
</reference>
<dbReference type="AlphaFoldDB" id="A0A6A6YMF3"/>
<proteinExistence type="predicted"/>
<sequence length="86" mass="9668">MTQMISNFAKCGSPIGRSCLSTKFSVSPSPLCAVMHRIQTQRMRPGHPCSSSYPSPWVKSSEFVEFREMQTESRKACAKARSPKQR</sequence>
<dbReference type="RefSeq" id="XP_033577020.1">
    <property type="nucleotide sequence ID" value="XM_033714204.1"/>
</dbReference>
<dbReference type="EMBL" id="MU003700">
    <property type="protein sequence ID" value="KAF2810056.1"/>
    <property type="molecule type" value="Genomic_DNA"/>
</dbReference>
<name>A0A6A6YMF3_9PEZI</name>
<evidence type="ECO:0000313" key="3">
    <source>
        <dbReference type="RefSeq" id="XP_033577020.1"/>
    </source>
</evidence>
<accession>A0A6A6YMF3</accession>
<dbReference type="GeneID" id="54455097"/>
<reference evidence="3" key="3">
    <citation type="submission" date="2025-04" db="UniProtKB">
        <authorList>
            <consortium name="RefSeq"/>
        </authorList>
    </citation>
    <scope>IDENTIFICATION</scope>
    <source>
        <strain evidence="3">CBS 304.34</strain>
    </source>
</reference>